<dbReference type="EMBL" id="JACGWM010000004">
    <property type="protein sequence ID" value="KAL0375984.1"/>
    <property type="molecule type" value="Genomic_DNA"/>
</dbReference>
<proteinExistence type="predicted"/>
<evidence type="ECO:0000256" key="3">
    <source>
        <dbReference type="ARBA" id="ARBA00023242"/>
    </source>
</evidence>
<dbReference type="GO" id="GO:0003690">
    <property type="term" value="F:double-stranded DNA binding"/>
    <property type="evidence" value="ECO:0007669"/>
    <property type="project" value="TreeGrafter"/>
</dbReference>
<evidence type="ECO:0000313" key="6">
    <source>
        <dbReference type="EMBL" id="KAL0375984.1"/>
    </source>
</evidence>
<dbReference type="Pfam" id="PF03859">
    <property type="entry name" value="CG-1"/>
    <property type="match status" value="1"/>
</dbReference>
<protein>
    <submittedName>
        <fullName evidence="6">Calmodulin-binding transcription activator 1</fullName>
    </submittedName>
</protein>
<dbReference type="AlphaFoldDB" id="A0AAW2R7M9"/>
<keyword evidence="3" id="KW-0539">Nucleus</keyword>
<organism evidence="6">
    <name type="scientific">Sesamum calycinum</name>
    <dbReference type="NCBI Taxonomy" id="2727403"/>
    <lineage>
        <taxon>Eukaryota</taxon>
        <taxon>Viridiplantae</taxon>
        <taxon>Streptophyta</taxon>
        <taxon>Embryophyta</taxon>
        <taxon>Tracheophyta</taxon>
        <taxon>Spermatophyta</taxon>
        <taxon>Magnoliopsida</taxon>
        <taxon>eudicotyledons</taxon>
        <taxon>Gunneridae</taxon>
        <taxon>Pentapetalae</taxon>
        <taxon>asterids</taxon>
        <taxon>lamiids</taxon>
        <taxon>Lamiales</taxon>
        <taxon>Pedaliaceae</taxon>
        <taxon>Sesamum</taxon>
    </lineage>
</organism>
<dbReference type="PANTHER" id="PTHR23335">
    <property type="entry name" value="CALMODULIN-BINDING TRANSCRIPTION ACTIVATOR CAMTA"/>
    <property type="match status" value="1"/>
</dbReference>
<dbReference type="GO" id="GO:0006357">
    <property type="term" value="P:regulation of transcription by RNA polymerase II"/>
    <property type="evidence" value="ECO:0007669"/>
    <property type="project" value="TreeGrafter"/>
</dbReference>
<comment type="caution">
    <text evidence="6">The sequence shown here is derived from an EMBL/GenBank/DDBJ whole genome shotgun (WGS) entry which is preliminary data.</text>
</comment>
<comment type="subcellular location">
    <subcellularLocation>
        <location evidence="1">Nucleus</location>
    </subcellularLocation>
</comment>
<feature type="compositionally biased region" description="Low complexity" evidence="4">
    <location>
        <begin position="225"/>
        <end position="236"/>
    </location>
</feature>
<feature type="compositionally biased region" description="Polar residues" evidence="4">
    <location>
        <begin position="237"/>
        <end position="248"/>
    </location>
</feature>
<dbReference type="InterPro" id="IPR005559">
    <property type="entry name" value="CG-1_dom"/>
</dbReference>
<dbReference type="GO" id="GO:0005634">
    <property type="term" value="C:nucleus"/>
    <property type="evidence" value="ECO:0007669"/>
    <property type="project" value="UniProtKB-SubCell"/>
</dbReference>
<feature type="region of interest" description="Disordered" evidence="4">
    <location>
        <begin position="216"/>
        <end position="289"/>
    </location>
</feature>
<keyword evidence="2" id="KW-0804">Transcription</keyword>
<dbReference type="PANTHER" id="PTHR23335:SF29">
    <property type="entry name" value="CALMODULIN-BINDING TRANSCRIPTION ACTIVATOR 1"/>
    <property type="match status" value="1"/>
</dbReference>
<accession>A0AAW2R7M9</accession>
<evidence type="ECO:0000256" key="1">
    <source>
        <dbReference type="ARBA" id="ARBA00004123"/>
    </source>
</evidence>
<sequence length="352" mass="39989">MRVAVVDGFKTIGKMRERGRKGSQEAAKSREENEIENMIWIWVNTNRVGSDRLGEPICGWARKWVKPSKSSMAESGSYNLGFRLDIKQILLEAQHRWLRPAEICEILRNYEKFHISPEAPTKPVSGSVFLFDRKVLRYFRKDGHNWRKKRDAFLNNAVVHIGSSRLEVLICCIVIMHMERIMKIFKGAATGCLSRIMHIVFVHYLEVKGNKTNISGVRNNDRVVSNSENESSLSSSFRGTSPTSTLSSAYEDAESEGNHQASSRFHSYPESPLTDDNHSAQSSSYNQLFNPGNQNVPALNYASLLRGTEMEILVETVLYLGLKRQVIWHYGKKFLETPLQALNSLFEGNSLS</sequence>
<reference evidence="6" key="1">
    <citation type="submission" date="2020-06" db="EMBL/GenBank/DDBJ databases">
        <authorList>
            <person name="Li T."/>
            <person name="Hu X."/>
            <person name="Zhang T."/>
            <person name="Song X."/>
            <person name="Zhang H."/>
            <person name="Dai N."/>
            <person name="Sheng W."/>
            <person name="Hou X."/>
            <person name="Wei L."/>
        </authorList>
    </citation>
    <scope>NUCLEOTIDE SEQUENCE</scope>
    <source>
        <strain evidence="6">KEN8</strain>
        <tissue evidence="6">Leaf</tissue>
    </source>
</reference>
<name>A0AAW2R7M9_9LAMI</name>
<evidence type="ECO:0000256" key="2">
    <source>
        <dbReference type="ARBA" id="ARBA00023163"/>
    </source>
</evidence>
<reference evidence="6" key="2">
    <citation type="journal article" date="2024" name="Plant">
        <title>Genomic evolution and insights into agronomic trait innovations of Sesamum species.</title>
        <authorList>
            <person name="Miao H."/>
            <person name="Wang L."/>
            <person name="Qu L."/>
            <person name="Liu H."/>
            <person name="Sun Y."/>
            <person name="Le M."/>
            <person name="Wang Q."/>
            <person name="Wei S."/>
            <person name="Zheng Y."/>
            <person name="Lin W."/>
            <person name="Duan Y."/>
            <person name="Cao H."/>
            <person name="Xiong S."/>
            <person name="Wang X."/>
            <person name="Wei L."/>
            <person name="Li C."/>
            <person name="Ma Q."/>
            <person name="Ju M."/>
            <person name="Zhao R."/>
            <person name="Li G."/>
            <person name="Mu C."/>
            <person name="Tian Q."/>
            <person name="Mei H."/>
            <person name="Zhang T."/>
            <person name="Gao T."/>
            <person name="Zhang H."/>
        </authorList>
    </citation>
    <scope>NUCLEOTIDE SEQUENCE</scope>
    <source>
        <strain evidence="6">KEN8</strain>
    </source>
</reference>
<dbReference type="SMART" id="SM01076">
    <property type="entry name" value="CG-1"/>
    <property type="match status" value="1"/>
</dbReference>
<feature type="domain" description="CG-1" evidence="5">
    <location>
        <begin position="86"/>
        <end position="213"/>
    </location>
</feature>
<dbReference type="PROSITE" id="PS51437">
    <property type="entry name" value="CG_1"/>
    <property type="match status" value="1"/>
</dbReference>
<evidence type="ECO:0000259" key="5">
    <source>
        <dbReference type="PROSITE" id="PS51437"/>
    </source>
</evidence>
<dbReference type="GO" id="GO:0003712">
    <property type="term" value="F:transcription coregulator activity"/>
    <property type="evidence" value="ECO:0007669"/>
    <property type="project" value="TreeGrafter"/>
</dbReference>
<evidence type="ECO:0000256" key="4">
    <source>
        <dbReference type="SAM" id="MobiDB-lite"/>
    </source>
</evidence>
<feature type="compositionally biased region" description="Polar residues" evidence="4">
    <location>
        <begin position="279"/>
        <end position="289"/>
    </location>
</feature>
<gene>
    <name evidence="6" type="ORF">Scaly_0716000</name>
</gene>